<dbReference type="EMBL" id="ATLV01013344">
    <property type="status" value="NOT_ANNOTATED_CDS"/>
    <property type="molecule type" value="Genomic_DNA"/>
</dbReference>
<name>A0A084VIC4_ANOSI</name>
<evidence type="ECO:0000313" key="1">
    <source>
        <dbReference type="EMBL" id="KFB37718.1"/>
    </source>
</evidence>
<sequence>MQCSEFTVRHACGDETALFTRKFLDKMSNTLMRRHAYQFRSVEFLIKYLRAGPNGATLPAYENVNLIAPTNTKADDRGRS</sequence>
<organism evidence="1">
    <name type="scientific">Anopheles sinensis</name>
    <name type="common">Mosquito</name>
    <dbReference type="NCBI Taxonomy" id="74873"/>
    <lineage>
        <taxon>Eukaryota</taxon>
        <taxon>Metazoa</taxon>
        <taxon>Ecdysozoa</taxon>
        <taxon>Arthropoda</taxon>
        <taxon>Hexapoda</taxon>
        <taxon>Insecta</taxon>
        <taxon>Pterygota</taxon>
        <taxon>Neoptera</taxon>
        <taxon>Endopterygota</taxon>
        <taxon>Diptera</taxon>
        <taxon>Nematocera</taxon>
        <taxon>Culicoidea</taxon>
        <taxon>Culicidae</taxon>
        <taxon>Anophelinae</taxon>
        <taxon>Anopheles</taxon>
    </lineage>
</organism>
<evidence type="ECO:0000313" key="3">
    <source>
        <dbReference type="Proteomes" id="UP000030765"/>
    </source>
</evidence>
<accession>A0A084VIC4</accession>
<dbReference type="AlphaFoldDB" id="A0A084VIC4"/>
<reference evidence="2" key="2">
    <citation type="submission" date="2020-05" db="UniProtKB">
        <authorList>
            <consortium name="EnsemblMetazoa"/>
        </authorList>
    </citation>
    <scope>IDENTIFICATION</scope>
</reference>
<keyword evidence="3" id="KW-1185">Reference proteome</keyword>
<reference evidence="1 3" key="1">
    <citation type="journal article" date="2014" name="BMC Genomics">
        <title>Genome sequence of Anopheles sinensis provides insight into genetics basis of mosquito competence for malaria parasites.</title>
        <authorList>
            <person name="Zhou D."/>
            <person name="Zhang D."/>
            <person name="Ding G."/>
            <person name="Shi L."/>
            <person name="Hou Q."/>
            <person name="Ye Y."/>
            <person name="Xu Y."/>
            <person name="Zhou H."/>
            <person name="Xiong C."/>
            <person name="Li S."/>
            <person name="Yu J."/>
            <person name="Hong S."/>
            <person name="Yu X."/>
            <person name="Zou P."/>
            <person name="Chen C."/>
            <person name="Chang X."/>
            <person name="Wang W."/>
            <person name="Lv Y."/>
            <person name="Sun Y."/>
            <person name="Ma L."/>
            <person name="Shen B."/>
            <person name="Zhu C."/>
        </authorList>
    </citation>
    <scope>NUCLEOTIDE SEQUENCE [LARGE SCALE GENOMIC DNA]</scope>
</reference>
<dbReference type="Proteomes" id="UP000030765">
    <property type="component" value="Unassembled WGS sequence"/>
</dbReference>
<dbReference type="EnsemblMetazoa" id="ASIC005026-RA">
    <property type="protein sequence ID" value="ASIC005026-PA"/>
    <property type="gene ID" value="ASIC005026"/>
</dbReference>
<dbReference type="OrthoDB" id="10051804at2759"/>
<proteinExistence type="predicted"/>
<protein>
    <submittedName>
        <fullName evidence="1">AGAP011666-PA-like protein</fullName>
    </submittedName>
</protein>
<dbReference type="VEuPathDB" id="VectorBase:ASIC005026"/>
<evidence type="ECO:0000313" key="2">
    <source>
        <dbReference type="EnsemblMetazoa" id="ASIC005026-PA"/>
    </source>
</evidence>
<gene>
    <name evidence="1" type="ORF">ZHAS_00005026</name>
</gene>
<dbReference type="EMBL" id="KE524854">
    <property type="protein sequence ID" value="KFB37718.1"/>
    <property type="molecule type" value="Genomic_DNA"/>
</dbReference>